<sequence>MAQKLQQQLREVGSKLESPPTSKDALIKLLKQAATYLAEVEQSPSASMIESIKPCLNAIAKPELLKHQDRDIKVLVATCICEITRITAPEAPYSDDVLRDIFNLIVGTFSGLGDIHSPSFGRRVVILETVARYRSCVVMLDLECNDLVNEMFSTFFAVVSDYHPESVLTSMQTIMVLLLEESEDVQENLLLTLLSVLGRGKSDVSAAARRLAMNVLGHCAGKLESCMKQFLISSMSGDKSSLNSQLDYHEVIYDIYQCAPQILGGIIPYITGELLTDQIDVRMKAVKLLGDLFALPNNTISEIFRPLFSEFLKRLTDRVVEVRISVIEDVKKCLLSNPSRSEAPEIINALSDRLLDYDENVRKQVVAAVFDIACQTLKSVPADIVRLAAERLRDKSLIVKSYTMERLAELYWLYCSKYSDGSISSAEFEWIPGRILRCLYDKDFRSETIEAVLCGSLSPTEFSVKDKVKLWVTVLCVFEKVDTKALEKLLVQKQRLQQEMQKYLSLRQANQDGDAPELQKRFFVCFRTMSRLFTDPAKAEENFRVLNQLKDANVWKILTNLLDPNTSLLQAYTLRDDLLKILGEKHPLYDFLDSLSIKCSYLLFNKEYVKEILLEVAAQKSTGDTKLIVSWMTLLVILGTFSPLFLAGAEEDLVLLLKEDNEIIKEGIVHALARAGGTIKDQLSKTSSSVELLLETLCLEGNRKQAKYAVQALAAITKDEGLKSLSVLYKRLVDILEKRTHLPAVLQSLGCIAQTAMPVFETREGEVVEFIMSNILKSSNEAEENTKTCWEEQSELCLLKIYGIKALVKSYLPVKDAHLRMGIENLLGILKNILFLGEISEDIKSSPVDKAHLKLASAKAVLRLSKYWDHKIPVDVFHLILKIPQDTYPQARKLFLSKVHQYIKERLLDAKYACALLFNVTGSHQPEFKENKHNLVEVVQMCQQVKARQLSMQRDANSSMAYPEFILAYLVHALAHHSCPDINECKEVQAFEQIYRQVHLFLSVLLNGYGDGQSGVVSAKGKESVCTTISILQSIKCSEDVVDQMKSKHSHAISELGLSITKRFVNNQGDLTGITSVPLPAALYKPVENNDNLEVGADMSWLVGDSAMAHFESLKFENKEVTDIAKDENALENSDRGEAEIPLGKMMKHLKSQRSKRKKVVKNHTVLAEENNSEKDIDILGVVREINIDNMERAADMEFGKLINDDEHYVSGRKEVSISRKRRKSNDPLSTPVLEKKRLPLGMDIPTFPYLKKSAKGRRKGSGASSRKMKTPSLQSVVMDVEPIAYSEAKLSNEKDMLTSMESDNLASSTPKNKSFSSRHKKKGSVHNSNDLLQEALNHDLTKSSALGEKDDKNSGFNSKSSIGSSRKRKRRSIAGLAKCSTEKAEELNTELIGCRVKVWWPMDKQYYEGMVQSYDPGKKKHVILYEDGDVEVLNLDKEKWEVVSDDHKPQKLLKSALVSASKGLSSKQKKGRGPQGTLGQNKTPNEKYRRKTTKKSTENDQSEKSDNNITADFSDVENNHTSDTSSALPPADPEVEDIKFDGSEGEKTSFPEEMENLENDSAGQRELEISDPSDTGIQDSEDEPLSMWKLRAAKRP</sequence>
<organism evidence="1 2">
    <name type="scientific">Persea americana</name>
    <name type="common">Avocado</name>
    <dbReference type="NCBI Taxonomy" id="3435"/>
    <lineage>
        <taxon>Eukaryota</taxon>
        <taxon>Viridiplantae</taxon>
        <taxon>Streptophyta</taxon>
        <taxon>Embryophyta</taxon>
        <taxon>Tracheophyta</taxon>
        <taxon>Spermatophyta</taxon>
        <taxon>Magnoliopsida</taxon>
        <taxon>Magnoliidae</taxon>
        <taxon>Laurales</taxon>
        <taxon>Lauraceae</taxon>
        <taxon>Persea</taxon>
    </lineage>
</organism>
<evidence type="ECO:0000313" key="1">
    <source>
        <dbReference type="EMBL" id="KAJ8620120.1"/>
    </source>
</evidence>
<name>A0ACC2KG42_PERAE</name>
<proteinExistence type="predicted"/>
<evidence type="ECO:0000313" key="2">
    <source>
        <dbReference type="Proteomes" id="UP001234297"/>
    </source>
</evidence>
<comment type="caution">
    <text evidence="1">The sequence shown here is derived from an EMBL/GenBank/DDBJ whole genome shotgun (WGS) entry which is preliminary data.</text>
</comment>
<accession>A0ACC2KG42</accession>
<reference evidence="1 2" key="1">
    <citation type="journal article" date="2022" name="Hortic Res">
        <title>A haplotype resolved chromosomal level avocado genome allows analysis of novel avocado genes.</title>
        <authorList>
            <person name="Nath O."/>
            <person name="Fletcher S.J."/>
            <person name="Hayward A."/>
            <person name="Shaw L.M."/>
            <person name="Masouleh A.K."/>
            <person name="Furtado A."/>
            <person name="Henry R.J."/>
            <person name="Mitter N."/>
        </authorList>
    </citation>
    <scope>NUCLEOTIDE SEQUENCE [LARGE SCALE GENOMIC DNA]</scope>
    <source>
        <strain evidence="2">cv. Hass</strain>
    </source>
</reference>
<dbReference type="Proteomes" id="UP001234297">
    <property type="component" value="Chromosome 9"/>
</dbReference>
<dbReference type="EMBL" id="CM056817">
    <property type="protein sequence ID" value="KAJ8620120.1"/>
    <property type="molecule type" value="Genomic_DNA"/>
</dbReference>
<gene>
    <name evidence="1" type="ORF">MRB53_028649</name>
</gene>
<protein>
    <submittedName>
        <fullName evidence="1">Uncharacterized protein</fullName>
    </submittedName>
</protein>
<keyword evidence="2" id="KW-1185">Reference proteome</keyword>